<protein>
    <submittedName>
        <fullName evidence="2">Ribonuclease H-like domain-containing protein</fullName>
    </submittedName>
</protein>
<evidence type="ECO:0000313" key="2">
    <source>
        <dbReference type="EMBL" id="GJT44221.1"/>
    </source>
</evidence>
<dbReference type="SUPFAM" id="SSF56672">
    <property type="entry name" value="DNA/RNA polymerases"/>
    <property type="match status" value="1"/>
</dbReference>
<dbReference type="Gene3D" id="3.30.70.270">
    <property type="match status" value="1"/>
</dbReference>
<organism evidence="2 3">
    <name type="scientific">Tanacetum coccineum</name>
    <dbReference type="NCBI Taxonomy" id="301880"/>
    <lineage>
        <taxon>Eukaryota</taxon>
        <taxon>Viridiplantae</taxon>
        <taxon>Streptophyta</taxon>
        <taxon>Embryophyta</taxon>
        <taxon>Tracheophyta</taxon>
        <taxon>Spermatophyta</taxon>
        <taxon>Magnoliopsida</taxon>
        <taxon>eudicotyledons</taxon>
        <taxon>Gunneridae</taxon>
        <taxon>Pentapetalae</taxon>
        <taxon>asterids</taxon>
        <taxon>campanulids</taxon>
        <taxon>Asterales</taxon>
        <taxon>Asteraceae</taxon>
        <taxon>Asteroideae</taxon>
        <taxon>Anthemideae</taxon>
        <taxon>Anthemidinae</taxon>
        <taxon>Tanacetum</taxon>
    </lineage>
</organism>
<keyword evidence="3" id="KW-1185">Reference proteome</keyword>
<name>A0ABQ5E1C1_9ASTR</name>
<feature type="domain" description="Reverse transcriptase Ty1/copia-type" evidence="1">
    <location>
        <begin position="108"/>
        <end position="185"/>
    </location>
</feature>
<dbReference type="InterPro" id="IPR043502">
    <property type="entry name" value="DNA/RNA_pol_sf"/>
</dbReference>
<dbReference type="InterPro" id="IPR043128">
    <property type="entry name" value="Rev_trsase/Diguanyl_cyclase"/>
</dbReference>
<reference evidence="2" key="1">
    <citation type="journal article" date="2022" name="Int. J. Mol. Sci.">
        <title>Draft Genome of Tanacetum Coccineum: Genomic Comparison of Closely Related Tanacetum-Family Plants.</title>
        <authorList>
            <person name="Yamashiro T."/>
            <person name="Shiraishi A."/>
            <person name="Nakayama K."/>
            <person name="Satake H."/>
        </authorList>
    </citation>
    <scope>NUCLEOTIDE SEQUENCE</scope>
</reference>
<feature type="domain" description="Reverse transcriptase Ty1/copia-type" evidence="1">
    <location>
        <begin position="36"/>
        <end position="105"/>
    </location>
</feature>
<accession>A0ABQ5E1C1</accession>
<evidence type="ECO:0000259" key="1">
    <source>
        <dbReference type="Pfam" id="PF07727"/>
    </source>
</evidence>
<evidence type="ECO:0000313" key="3">
    <source>
        <dbReference type="Proteomes" id="UP001151760"/>
    </source>
</evidence>
<dbReference type="Pfam" id="PF07727">
    <property type="entry name" value="RVT_2"/>
    <property type="match status" value="2"/>
</dbReference>
<sequence length="207" mass="24137">MARLQDDIKRLCLVDGLKKFKITFISSQRYKSKPKVKDHYNISQLDINNAFLYGDLDEAIYMSLPDGYFSRRDKRVYRLKKSLYGLKQAPEQWNAKLSQVLIDHALLVYVDDIIVTGSNLHEIEKFKEFLKTRFMIKDLGKLKYFLGIKVVDTDNGICLSQRKYCLDLLYEFGLFACKLFAIPLEQNISISNEPTINDPVIDNITEY</sequence>
<gene>
    <name evidence="2" type="ORF">Tco_0952936</name>
</gene>
<comment type="caution">
    <text evidence="2">The sequence shown here is derived from an EMBL/GenBank/DDBJ whole genome shotgun (WGS) entry which is preliminary data.</text>
</comment>
<proteinExistence type="predicted"/>
<dbReference type="EMBL" id="BQNB010015795">
    <property type="protein sequence ID" value="GJT44221.1"/>
    <property type="molecule type" value="Genomic_DNA"/>
</dbReference>
<reference evidence="2" key="2">
    <citation type="submission" date="2022-01" db="EMBL/GenBank/DDBJ databases">
        <authorList>
            <person name="Yamashiro T."/>
            <person name="Shiraishi A."/>
            <person name="Satake H."/>
            <person name="Nakayama K."/>
        </authorList>
    </citation>
    <scope>NUCLEOTIDE SEQUENCE</scope>
</reference>
<dbReference type="InterPro" id="IPR013103">
    <property type="entry name" value="RVT_2"/>
</dbReference>
<dbReference type="Proteomes" id="UP001151760">
    <property type="component" value="Unassembled WGS sequence"/>
</dbReference>